<evidence type="ECO:0000313" key="9">
    <source>
        <dbReference type="EMBL" id="BEP28704.1"/>
    </source>
</evidence>
<evidence type="ECO:0000256" key="5">
    <source>
        <dbReference type="ARBA" id="ARBA00023049"/>
    </source>
</evidence>
<evidence type="ECO:0000259" key="7">
    <source>
        <dbReference type="Pfam" id="PF01432"/>
    </source>
</evidence>
<protein>
    <recommendedName>
        <fullName evidence="6">Oligopeptidase F</fullName>
        <ecNumber evidence="6">3.4.24.-</ecNumber>
    </recommendedName>
</protein>
<dbReference type="InterPro" id="IPR013647">
    <property type="entry name" value="OligopepF_N_dom"/>
</dbReference>
<dbReference type="Proteomes" id="UP001321786">
    <property type="component" value="Chromosome"/>
</dbReference>
<dbReference type="NCBIfam" id="TIGR00181">
    <property type="entry name" value="pepF"/>
    <property type="match status" value="1"/>
</dbReference>
<comment type="cofactor">
    <cofactor evidence="6">
        <name>Zn(2+)</name>
        <dbReference type="ChEBI" id="CHEBI:29105"/>
    </cofactor>
    <text evidence="6">Binds 1 zinc ion.</text>
</comment>
<evidence type="ECO:0000313" key="10">
    <source>
        <dbReference type="Proteomes" id="UP001321786"/>
    </source>
</evidence>
<evidence type="ECO:0000256" key="2">
    <source>
        <dbReference type="ARBA" id="ARBA00022723"/>
    </source>
</evidence>
<dbReference type="GO" id="GO:0046872">
    <property type="term" value="F:metal ion binding"/>
    <property type="evidence" value="ECO:0007669"/>
    <property type="project" value="UniProtKB-UniRule"/>
</dbReference>
<dbReference type="Pfam" id="PF08439">
    <property type="entry name" value="Peptidase_M3_N"/>
    <property type="match status" value="1"/>
</dbReference>
<dbReference type="GO" id="GO:0004222">
    <property type="term" value="F:metalloendopeptidase activity"/>
    <property type="evidence" value="ECO:0007669"/>
    <property type="project" value="UniProtKB-UniRule"/>
</dbReference>
<reference evidence="9 10" key="1">
    <citation type="submission" date="2023-08" db="EMBL/GenBank/DDBJ databases">
        <title>Helicovermis profunda gen. nov., sp. nov., a novel mesophilic, fermentative bacterium within the Bacillota from a deep-sea hydrothermal vent chimney.</title>
        <authorList>
            <person name="Miyazaki U."/>
            <person name="Mizutani D."/>
            <person name="Hashimoto Y."/>
            <person name="Tame A."/>
            <person name="Sawayama S."/>
            <person name="Miyazaki J."/>
            <person name="Takai K."/>
            <person name="Nakagawa S."/>
        </authorList>
    </citation>
    <scope>NUCLEOTIDE SEQUENCE [LARGE SCALE GENOMIC DNA]</scope>
    <source>
        <strain evidence="9 10">S502</strain>
    </source>
</reference>
<sequence>MGLKERKEIQDKFKWDISSIYSDMETWEADYKRVNNIMSEFSNLKGSILDSSDSFYKAIKLFEKGDRILTNVVTYSFLKRDEDTSNNKSLEYAARSQQLATEFSKITSFFIPEIIEKDKSIVDKYISEKKELNLYKQYIDNIFRSKKYILSEREEEILAMSSDIGTVPNDVFGTLNSSDFIFPYTTDEDGKEVQLSHGSFIPLMESKNRKVRKEAFEKYYSVFEQYQNTLANLVYSEVKKNIFYAKVRKHENARSAAIFQNNIPSSVYDNLIEAVHNNLEPMHKYMRLRKKILALDELHMYDLYTPMIKNYDMKVSFDEAKETVIETLGILGEEYKNTVKGSFEEGWIDVYENKGKRSGAYSWGNYDSKPFILLNYHDTLDNMFTLIHEMGHSMHSYLTHKNQEYVYGNYSIFLAEVASTTNESLLMNHLLKNSKSKEEKLYLLNHYLDQFRGTVYRQTMFAEFERDIHTVVENGGALTAEKLKELYRNLNIKYYGKDMIIDKQIDVEWARIPHFYFNFYVYQYATGFSAAIALSNAIINEGQPAVERYTEFLSAGSSKYPIEILRKAGADMETKAPVESALKLFGKLVDEMEDLTNE</sequence>
<evidence type="ECO:0000256" key="1">
    <source>
        <dbReference type="ARBA" id="ARBA00022670"/>
    </source>
</evidence>
<dbReference type="PANTHER" id="PTHR11804:SF84">
    <property type="entry name" value="SACCHAROLYSIN"/>
    <property type="match status" value="1"/>
</dbReference>
<dbReference type="Pfam" id="PF01432">
    <property type="entry name" value="Peptidase_M3"/>
    <property type="match status" value="1"/>
</dbReference>
<keyword evidence="5 6" id="KW-0482">Metalloprotease</keyword>
<dbReference type="EC" id="3.4.24.-" evidence="6"/>
<organism evidence="9 10">
    <name type="scientific">Helicovermis profundi</name>
    <dbReference type="NCBI Taxonomy" id="3065157"/>
    <lineage>
        <taxon>Bacteria</taxon>
        <taxon>Bacillati</taxon>
        <taxon>Bacillota</taxon>
        <taxon>Clostridia</taxon>
        <taxon>Helicovermis</taxon>
    </lineage>
</organism>
<dbReference type="SUPFAM" id="SSF55486">
    <property type="entry name" value="Metalloproteases ('zincins'), catalytic domain"/>
    <property type="match status" value="1"/>
</dbReference>
<proteinExistence type="inferred from homology"/>
<dbReference type="KEGG" id="hprf:HLPR_10350"/>
<dbReference type="GO" id="GO:0006518">
    <property type="term" value="P:peptide metabolic process"/>
    <property type="evidence" value="ECO:0007669"/>
    <property type="project" value="TreeGrafter"/>
</dbReference>
<dbReference type="InterPro" id="IPR045090">
    <property type="entry name" value="Pept_M3A_M3B"/>
</dbReference>
<evidence type="ECO:0000256" key="4">
    <source>
        <dbReference type="ARBA" id="ARBA00022833"/>
    </source>
</evidence>
<keyword evidence="3 6" id="KW-0378">Hydrolase</keyword>
<dbReference type="Gene3D" id="1.10.287.830">
    <property type="entry name" value="putative peptidase helix hairpin domain like"/>
    <property type="match status" value="1"/>
</dbReference>
<feature type="domain" description="Oligopeptidase F N-terminal" evidence="8">
    <location>
        <begin position="113"/>
        <end position="182"/>
    </location>
</feature>
<evidence type="ECO:0000259" key="8">
    <source>
        <dbReference type="Pfam" id="PF08439"/>
    </source>
</evidence>
<evidence type="ECO:0000256" key="3">
    <source>
        <dbReference type="ARBA" id="ARBA00022801"/>
    </source>
</evidence>
<dbReference type="EMBL" id="AP028654">
    <property type="protein sequence ID" value="BEP28704.1"/>
    <property type="molecule type" value="Genomic_DNA"/>
</dbReference>
<dbReference type="InterPro" id="IPR042088">
    <property type="entry name" value="OligoPept_F_C"/>
</dbReference>
<dbReference type="Gene3D" id="1.20.140.70">
    <property type="entry name" value="Oligopeptidase f, N-terminal domain"/>
    <property type="match status" value="1"/>
</dbReference>
<dbReference type="InterPro" id="IPR001567">
    <property type="entry name" value="Pept_M3A_M3B_dom"/>
</dbReference>
<feature type="domain" description="Peptidase M3A/M3B catalytic" evidence="7">
    <location>
        <begin position="203"/>
        <end position="583"/>
    </location>
</feature>
<evidence type="ECO:0000256" key="6">
    <source>
        <dbReference type="RuleBase" id="RU368091"/>
    </source>
</evidence>
<keyword evidence="1 6" id="KW-0645">Protease</keyword>
<dbReference type="CDD" id="cd09608">
    <property type="entry name" value="M3B_PepF"/>
    <property type="match status" value="1"/>
</dbReference>
<dbReference type="InterPro" id="IPR004438">
    <property type="entry name" value="Peptidase_M3B"/>
</dbReference>
<gene>
    <name evidence="9" type="primary">pepF_1</name>
    <name evidence="9" type="ORF">HLPR_10350</name>
</gene>
<dbReference type="PANTHER" id="PTHR11804">
    <property type="entry name" value="PROTEASE M3 THIMET OLIGOPEPTIDASE-RELATED"/>
    <property type="match status" value="1"/>
</dbReference>
<comment type="similarity">
    <text evidence="6">Belongs to the peptidase M3B family.</text>
</comment>
<dbReference type="AlphaFoldDB" id="A0AAU9E2F4"/>
<accession>A0AAU9E2F4</accession>
<dbReference type="Gene3D" id="1.10.1370.20">
    <property type="entry name" value="Oligoendopeptidase f, C-terminal domain"/>
    <property type="match status" value="1"/>
</dbReference>
<comment type="function">
    <text evidence="6">Has oligopeptidase activity and degrades a variety of small bioactive peptides.</text>
</comment>
<name>A0AAU9E2F4_9FIRM</name>
<keyword evidence="10" id="KW-1185">Reference proteome</keyword>
<keyword evidence="4 6" id="KW-0862">Zinc</keyword>
<dbReference type="RefSeq" id="WP_338537010.1">
    <property type="nucleotide sequence ID" value="NZ_AP028654.1"/>
</dbReference>
<dbReference type="GO" id="GO:0006508">
    <property type="term" value="P:proteolysis"/>
    <property type="evidence" value="ECO:0007669"/>
    <property type="project" value="UniProtKB-KW"/>
</dbReference>
<keyword evidence="2 6" id="KW-0479">Metal-binding</keyword>